<protein>
    <submittedName>
        <fullName evidence="6">Caudovirus prohead protease</fullName>
    </submittedName>
</protein>
<keyword evidence="7" id="KW-1185">Reference proteome</keyword>
<feature type="domain" description="Prohead serine protease" evidence="5">
    <location>
        <begin position="33"/>
        <end position="187"/>
    </location>
</feature>
<dbReference type="GO" id="GO:0006508">
    <property type="term" value="P:proteolysis"/>
    <property type="evidence" value="ECO:0007669"/>
    <property type="project" value="UniProtKB-KW"/>
</dbReference>
<evidence type="ECO:0000256" key="1">
    <source>
        <dbReference type="ARBA" id="ARBA00022612"/>
    </source>
</evidence>
<evidence type="ECO:0000313" key="7">
    <source>
        <dbReference type="Proteomes" id="UP000316770"/>
    </source>
</evidence>
<reference evidence="6 7" key="1">
    <citation type="submission" date="2019-02" db="EMBL/GenBank/DDBJ databases">
        <title>Deep-cultivation of Planctomycetes and their phenomic and genomic characterization uncovers novel biology.</title>
        <authorList>
            <person name="Wiegand S."/>
            <person name="Jogler M."/>
            <person name="Boedeker C."/>
            <person name="Pinto D."/>
            <person name="Vollmers J."/>
            <person name="Rivas-Marin E."/>
            <person name="Kohn T."/>
            <person name="Peeters S.H."/>
            <person name="Heuer A."/>
            <person name="Rast P."/>
            <person name="Oberbeckmann S."/>
            <person name="Bunk B."/>
            <person name="Jeske O."/>
            <person name="Meyerdierks A."/>
            <person name="Storesund J.E."/>
            <person name="Kallscheuer N."/>
            <person name="Luecker S."/>
            <person name="Lage O.M."/>
            <person name="Pohl T."/>
            <person name="Merkel B.J."/>
            <person name="Hornburger P."/>
            <person name="Mueller R.-W."/>
            <person name="Bruemmer F."/>
            <person name="Labrenz M."/>
            <person name="Spormann A.M."/>
            <person name="Op den Camp H."/>
            <person name="Overmann J."/>
            <person name="Amann R."/>
            <person name="Jetten M.S.M."/>
            <person name="Mascher T."/>
            <person name="Medema M.H."/>
            <person name="Devos D.P."/>
            <person name="Kaster A.-K."/>
            <person name="Ovreas L."/>
            <person name="Rohde M."/>
            <person name="Galperin M.Y."/>
            <person name="Jogler C."/>
        </authorList>
    </citation>
    <scope>NUCLEOTIDE SEQUENCE [LARGE SCALE GENOMIC DNA]</scope>
    <source>
        <strain evidence="6 7">Mal33</strain>
    </source>
</reference>
<feature type="compositionally biased region" description="Basic and acidic residues" evidence="4">
    <location>
        <begin position="7"/>
        <end position="19"/>
    </location>
</feature>
<sequence length="229" mass="25745">MTKKTDHRAGYHRSDRAGRESLVVHQRHSRVERRSGAADDSPSMIRGYGAVYYREGDESTEYWLWDDLVERIRPGAFDRAISEQQDVRGLFNHDPNQVLGRTASGTMRLLSDSVGLAYEIDIDPKIQLHADVGRMVDRGDVSGSSFWFLPKRISWTETDDYAVRWIEDVDLYDTGPVTFPAYDGASSGRSADAEAIVTELANYRTERNAAEAEPYDIAIAARLASLPPM</sequence>
<dbReference type="InterPro" id="IPR006433">
    <property type="entry name" value="Prohead_protease"/>
</dbReference>
<accession>A0A518ITU1</accession>
<evidence type="ECO:0000313" key="6">
    <source>
        <dbReference type="EMBL" id="QDV56507.1"/>
    </source>
</evidence>
<dbReference type="Pfam" id="PF04586">
    <property type="entry name" value="Peptidase_S78"/>
    <property type="match status" value="1"/>
</dbReference>
<organism evidence="6 7">
    <name type="scientific">Rosistilla oblonga</name>
    <dbReference type="NCBI Taxonomy" id="2527990"/>
    <lineage>
        <taxon>Bacteria</taxon>
        <taxon>Pseudomonadati</taxon>
        <taxon>Planctomycetota</taxon>
        <taxon>Planctomycetia</taxon>
        <taxon>Pirellulales</taxon>
        <taxon>Pirellulaceae</taxon>
        <taxon>Rosistilla</taxon>
    </lineage>
</organism>
<evidence type="ECO:0000256" key="4">
    <source>
        <dbReference type="SAM" id="MobiDB-lite"/>
    </source>
</evidence>
<dbReference type="InterPro" id="IPR054613">
    <property type="entry name" value="Peptidase_S78_dom"/>
</dbReference>
<dbReference type="EMBL" id="CP036318">
    <property type="protein sequence ID" value="QDV56507.1"/>
    <property type="molecule type" value="Genomic_DNA"/>
</dbReference>
<dbReference type="GO" id="GO:0008233">
    <property type="term" value="F:peptidase activity"/>
    <property type="evidence" value="ECO:0007669"/>
    <property type="project" value="UniProtKB-KW"/>
</dbReference>
<evidence type="ECO:0000256" key="2">
    <source>
        <dbReference type="ARBA" id="ARBA00022670"/>
    </source>
</evidence>
<keyword evidence="1" id="KW-1188">Viral release from host cell</keyword>
<dbReference type="NCBIfam" id="TIGR01543">
    <property type="entry name" value="proheadase_HK97"/>
    <property type="match status" value="1"/>
</dbReference>
<gene>
    <name evidence="6" type="ORF">Mal33_24980</name>
</gene>
<proteinExistence type="predicted"/>
<evidence type="ECO:0000256" key="3">
    <source>
        <dbReference type="ARBA" id="ARBA00022801"/>
    </source>
</evidence>
<dbReference type="RefSeq" id="WP_145285020.1">
    <property type="nucleotide sequence ID" value="NZ_CP036318.1"/>
</dbReference>
<dbReference type="Proteomes" id="UP000316770">
    <property type="component" value="Chromosome"/>
</dbReference>
<evidence type="ECO:0000259" key="5">
    <source>
        <dbReference type="Pfam" id="PF04586"/>
    </source>
</evidence>
<name>A0A518ITU1_9BACT</name>
<dbReference type="AlphaFoldDB" id="A0A518ITU1"/>
<feature type="region of interest" description="Disordered" evidence="4">
    <location>
        <begin position="1"/>
        <end position="40"/>
    </location>
</feature>
<keyword evidence="3" id="KW-0378">Hydrolase</keyword>
<keyword evidence="2 6" id="KW-0645">Protease</keyword>